<dbReference type="SUPFAM" id="SSF48726">
    <property type="entry name" value="Immunoglobulin"/>
    <property type="match status" value="1"/>
</dbReference>
<evidence type="ECO:0000313" key="3">
    <source>
        <dbReference type="Proteomes" id="UP001152622"/>
    </source>
</evidence>
<dbReference type="Proteomes" id="UP001152622">
    <property type="component" value="Chromosome 21"/>
</dbReference>
<name>A0A9Q1ICP4_SYNKA</name>
<keyword evidence="3" id="KW-1185">Reference proteome</keyword>
<comment type="caution">
    <text evidence="2">The sequence shown here is derived from an EMBL/GenBank/DDBJ whole genome shotgun (WGS) entry which is preliminary data.</text>
</comment>
<dbReference type="CDD" id="cd00096">
    <property type="entry name" value="Ig"/>
    <property type="match status" value="1"/>
</dbReference>
<dbReference type="SMART" id="SM00409">
    <property type="entry name" value="IG"/>
    <property type="match status" value="1"/>
</dbReference>
<feature type="domain" description="Ig-like" evidence="1">
    <location>
        <begin position="76"/>
        <end position="141"/>
    </location>
</feature>
<dbReference type="AlphaFoldDB" id="A0A9Q1ICP4"/>
<dbReference type="OrthoDB" id="8953081at2759"/>
<dbReference type="PROSITE" id="PS50835">
    <property type="entry name" value="IG_LIKE"/>
    <property type="match status" value="1"/>
</dbReference>
<evidence type="ECO:0000313" key="2">
    <source>
        <dbReference type="EMBL" id="KAJ8334829.1"/>
    </source>
</evidence>
<protein>
    <recommendedName>
        <fullName evidence="1">Ig-like domain-containing protein</fullName>
    </recommendedName>
</protein>
<sequence>MEEQNAPLRAQRQVGSGAYRNPLQEHSCSIRMQTELLLVTLCYLYVVSAAGETQTAFVKNKAKIKCKHGLQTVDIITWKKDGVQIAYKSKTEINIEQRYALDKGAGVSFLIIKEAREEDAGTYTCNAYISEQRHYESIDIKLKVKATGNIVECSLIAILFGFLVHKIFV</sequence>
<dbReference type="Gene3D" id="2.60.40.10">
    <property type="entry name" value="Immunoglobulins"/>
    <property type="match status" value="1"/>
</dbReference>
<organism evidence="2 3">
    <name type="scientific">Synaphobranchus kaupii</name>
    <name type="common">Kaup's arrowtooth eel</name>
    <dbReference type="NCBI Taxonomy" id="118154"/>
    <lineage>
        <taxon>Eukaryota</taxon>
        <taxon>Metazoa</taxon>
        <taxon>Chordata</taxon>
        <taxon>Craniata</taxon>
        <taxon>Vertebrata</taxon>
        <taxon>Euteleostomi</taxon>
        <taxon>Actinopterygii</taxon>
        <taxon>Neopterygii</taxon>
        <taxon>Teleostei</taxon>
        <taxon>Anguilliformes</taxon>
        <taxon>Synaphobranchidae</taxon>
        <taxon>Synaphobranchus</taxon>
    </lineage>
</organism>
<dbReference type="InterPro" id="IPR013783">
    <property type="entry name" value="Ig-like_fold"/>
</dbReference>
<evidence type="ECO:0000259" key="1">
    <source>
        <dbReference type="PROSITE" id="PS50835"/>
    </source>
</evidence>
<accession>A0A9Q1ICP4</accession>
<dbReference type="InterPro" id="IPR036179">
    <property type="entry name" value="Ig-like_dom_sf"/>
</dbReference>
<dbReference type="EMBL" id="JAINUF010000021">
    <property type="protein sequence ID" value="KAJ8334829.1"/>
    <property type="molecule type" value="Genomic_DNA"/>
</dbReference>
<reference evidence="2" key="1">
    <citation type="journal article" date="2023" name="Science">
        <title>Genome structures resolve the early diversification of teleost fishes.</title>
        <authorList>
            <person name="Parey E."/>
            <person name="Louis A."/>
            <person name="Montfort J."/>
            <person name="Bouchez O."/>
            <person name="Roques C."/>
            <person name="Iampietro C."/>
            <person name="Lluch J."/>
            <person name="Castinel A."/>
            <person name="Donnadieu C."/>
            <person name="Desvignes T."/>
            <person name="Floi Bucao C."/>
            <person name="Jouanno E."/>
            <person name="Wen M."/>
            <person name="Mejri S."/>
            <person name="Dirks R."/>
            <person name="Jansen H."/>
            <person name="Henkel C."/>
            <person name="Chen W.J."/>
            <person name="Zahm M."/>
            <person name="Cabau C."/>
            <person name="Klopp C."/>
            <person name="Thompson A.W."/>
            <person name="Robinson-Rechavi M."/>
            <person name="Braasch I."/>
            <person name="Lecointre G."/>
            <person name="Bobe J."/>
            <person name="Postlethwait J.H."/>
            <person name="Berthelot C."/>
            <person name="Roest Crollius H."/>
            <person name="Guiguen Y."/>
        </authorList>
    </citation>
    <scope>NUCLEOTIDE SEQUENCE</scope>
    <source>
        <strain evidence="2">WJC10195</strain>
    </source>
</reference>
<dbReference type="InterPro" id="IPR003599">
    <property type="entry name" value="Ig_sub"/>
</dbReference>
<gene>
    <name evidence="2" type="ORF">SKAU_G00404680</name>
</gene>
<dbReference type="Pfam" id="PF13927">
    <property type="entry name" value="Ig_3"/>
    <property type="match status" value="1"/>
</dbReference>
<proteinExistence type="predicted"/>
<dbReference type="InterPro" id="IPR007110">
    <property type="entry name" value="Ig-like_dom"/>
</dbReference>